<dbReference type="RefSeq" id="WP_098782607.1">
    <property type="nucleotide sequence ID" value="NZ_NULI01000051.1"/>
</dbReference>
<evidence type="ECO:0000313" key="3">
    <source>
        <dbReference type="Proteomes" id="UP000224203"/>
    </source>
</evidence>
<dbReference type="Proteomes" id="UP000224203">
    <property type="component" value="Unassembled WGS sequence"/>
</dbReference>
<feature type="signal peptide" evidence="1">
    <location>
        <begin position="1"/>
        <end position="30"/>
    </location>
</feature>
<dbReference type="Pfam" id="PF11518">
    <property type="entry name" value="DUF3221"/>
    <property type="match status" value="1"/>
</dbReference>
<comment type="caution">
    <text evidence="2">The sequence shown here is derived from an EMBL/GenBank/DDBJ whole genome shotgun (WGS) entry which is preliminary data.</text>
</comment>
<protein>
    <submittedName>
        <fullName evidence="2">DUF3221 domain-containing protein</fullName>
    </submittedName>
</protein>
<dbReference type="AlphaFoldDB" id="A0A9X7CPZ3"/>
<feature type="chain" id="PRO_5040723401" evidence="1">
    <location>
        <begin position="31"/>
        <end position="133"/>
    </location>
</feature>
<organism evidence="2 3">
    <name type="scientific">Bacillus cereus</name>
    <dbReference type="NCBI Taxonomy" id="1396"/>
    <lineage>
        <taxon>Bacteria</taxon>
        <taxon>Bacillati</taxon>
        <taxon>Bacillota</taxon>
        <taxon>Bacilli</taxon>
        <taxon>Bacillales</taxon>
        <taxon>Bacillaceae</taxon>
        <taxon>Bacillus</taxon>
        <taxon>Bacillus cereus group</taxon>
    </lineage>
</organism>
<reference evidence="2 3" key="1">
    <citation type="submission" date="2017-09" db="EMBL/GenBank/DDBJ databases">
        <title>Large-scale bioinformatics analysis of Bacillus genomes uncovers conserved roles of natural products in bacterial physiology.</title>
        <authorList>
            <consortium name="Agbiome Team Llc"/>
            <person name="Bleich R.M."/>
            <person name="Grubbs K.J."/>
            <person name="Santa Maria K.C."/>
            <person name="Allen S.E."/>
            <person name="Farag S."/>
            <person name="Shank E.A."/>
            <person name="Bowers A."/>
        </authorList>
    </citation>
    <scope>NUCLEOTIDE SEQUENCE [LARGE SCALE GENOMIC DNA]</scope>
    <source>
        <strain evidence="2 3">AFS041711</strain>
    </source>
</reference>
<accession>A0A9X7CPZ3</accession>
<dbReference type="EMBL" id="NULI01000051">
    <property type="protein sequence ID" value="PGS80145.1"/>
    <property type="molecule type" value="Genomic_DNA"/>
</dbReference>
<evidence type="ECO:0000256" key="1">
    <source>
        <dbReference type="SAM" id="SignalP"/>
    </source>
</evidence>
<gene>
    <name evidence="2" type="ORF">COC69_10145</name>
</gene>
<evidence type="ECO:0000313" key="2">
    <source>
        <dbReference type="EMBL" id="PGS80145.1"/>
    </source>
</evidence>
<dbReference type="InterPro" id="IPR021598">
    <property type="entry name" value="DUF3221"/>
</dbReference>
<sequence>MKALQSKVIITAASLTLGGSFLLGGVPASADIAPPSTAAVSTMHSMEETPYLTGYVVSINDNYLTVIDAPTLEEALLLQQDLYAEALQHKILLVPIHKEMNFTVGNKVSVFTKAVTSSIPAQAIAPTIKKAIY</sequence>
<name>A0A9X7CPZ3_BACCE</name>
<keyword evidence="1" id="KW-0732">Signal</keyword>
<proteinExistence type="predicted"/>